<evidence type="ECO:0000313" key="3">
    <source>
        <dbReference type="Proteomes" id="UP001501337"/>
    </source>
</evidence>
<dbReference type="InterPro" id="IPR006047">
    <property type="entry name" value="GH13_cat_dom"/>
</dbReference>
<dbReference type="Pfam" id="PF00128">
    <property type="entry name" value="Alpha-amylase"/>
    <property type="match status" value="1"/>
</dbReference>
<evidence type="ECO:0000259" key="1">
    <source>
        <dbReference type="SMART" id="SM00642"/>
    </source>
</evidence>
<protein>
    <submittedName>
        <fullName evidence="2">Alpha-amylase</fullName>
    </submittedName>
</protein>
<evidence type="ECO:0000313" key="2">
    <source>
        <dbReference type="EMBL" id="GAA3960445.1"/>
    </source>
</evidence>
<dbReference type="EMBL" id="BAABBO010000009">
    <property type="protein sequence ID" value="GAA3960445.1"/>
    <property type="molecule type" value="Genomic_DNA"/>
</dbReference>
<name>A0ABP7P686_9GAMM</name>
<dbReference type="SUPFAM" id="SSF51445">
    <property type="entry name" value="(Trans)glycosidases"/>
    <property type="match status" value="1"/>
</dbReference>
<accession>A0ABP7P686</accession>
<dbReference type="NCBIfam" id="NF007060">
    <property type="entry name" value="PRK09505.2-5"/>
    <property type="match status" value="1"/>
</dbReference>
<dbReference type="RefSeq" id="WP_344805525.1">
    <property type="nucleotide sequence ID" value="NZ_BAABBO010000009.1"/>
</dbReference>
<comment type="caution">
    <text evidence="2">The sequence shown here is derived from an EMBL/GenBank/DDBJ whole genome shotgun (WGS) entry which is preliminary data.</text>
</comment>
<dbReference type="PROSITE" id="PS51257">
    <property type="entry name" value="PROKAR_LIPOPROTEIN"/>
    <property type="match status" value="1"/>
</dbReference>
<keyword evidence="3" id="KW-1185">Reference proteome</keyword>
<dbReference type="Gene3D" id="3.20.20.80">
    <property type="entry name" value="Glycosidases"/>
    <property type="match status" value="2"/>
</dbReference>
<proteinExistence type="predicted"/>
<dbReference type="PANTHER" id="PTHR10357:SF209">
    <property type="entry name" value="PERIPLASMIC ALPHA-AMYLASE"/>
    <property type="match status" value="1"/>
</dbReference>
<dbReference type="InterPro" id="IPR017853">
    <property type="entry name" value="GH"/>
</dbReference>
<feature type="domain" description="Glycosyl hydrolase family 13 catalytic" evidence="1">
    <location>
        <begin position="216"/>
        <end position="670"/>
    </location>
</feature>
<dbReference type="SMART" id="SM00642">
    <property type="entry name" value="Aamy"/>
    <property type="match status" value="1"/>
</dbReference>
<reference evidence="3" key="1">
    <citation type="journal article" date="2019" name="Int. J. Syst. Evol. Microbiol.">
        <title>The Global Catalogue of Microorganisms (GCM) 10K type strain sequencing project: providing services to taxonomists for standard genome sequencing and annotation.</title>
        <authorList>
            <consortium name="The Broad Institute Genomics Platform"/>
            <consortium name="The Broad Institute Genome Sequencing Center for Infectious Disease"/>
            <person name="Wu L."/>
            <person name="Ma J."/>
        </authorList>
    </citation>
    <scope>NUCLEOTIDE SEQUENCE [LARGE SCALE GENOMIC DNA]</scope>
    <source>
        <strain evidence="3">JCM 17555</strain>
    </source>
</reference>
<gene>
    <name evidence="2" type="ORF">GCM10022278_18200</name>
</gene>
<sequence>MLSSAFKYPFLVLMVVVLSALLGCASTGPYPNQWVSASTDQGEVELEYTDGDNESRRATGSFSAGTLTLDFGGDSQASAQPVKPFVKVPIETLDGRYTMTLPRDGRYQIRLDQGDAPHFRVTPAPAKTVATPAPPTDSPVEADGICLASEGPVTVSVGEVFKDGEWVRDFYSGMRAEVVDGEVTMTPAATAEGLLLLEPVENTTASFTWKGATVYFVVTDRFANGRTDNDNSYGRKPDGEEEIGTFHGGDLVGLTQKLDYLKALGVNAVWITPPFEQIHGWVGGGDRGDFKHYAYHGYYGLDFTRLDENFGTEAELKTLIQEAHSRDIRVLVDVVMNHPGYSTLQDMQTFNYGGLQDGFAQHLPENWGDWAPESYENYHAYHALLDYDHADWSKWWGKDWVRAGIADYDNPPTVRMDERRGSLAFLPDFKTEADKPVDLPVFLQDKTDTGAQNLEDATVRDYLTTWLTDWVRRYGIDGFRVDTAKHVEPEAWQGLKAAGQKALDEYRAANPDQPLPAEDFWMVAEVFPHSVTRSEYFQSGFDAVINFDFQSESARDGARCLSNLEPVFADYAQKLHGDQPFNVMSYLSSHDTRLFSQMHDDPQLQKRAASTLLLLPGTVQIYYGDESGREFGPTGSDPHQGTRSDMNWAAIEAGDKVEMLEHWRKLGQFRDRHPAIGAGVHQMLDQQPYTFARTLETDRGTDRVIVAFAQDQK</sequence>
<dbReference type="PANTHER" id="PTHR10357">
    <property type="entry name" value="ALPHA-AMYLASE FAMILY MEMBER"/>
    <property type="match status" value="1"/>
</dbReference>
<dbReference type="Proteomes" id="UP001501337">
    <property type="component" value="Unassembled WGS sequence"/>
</dbReference>
<organism evidence="2 3">
    <name type="scientific">Allohahella marinimesophila</name>
    <dbReference type="NCBI Taxonomy" id="1054972"/>
    <lineage>
        <taxon>Bacteria</taxon>
        <taxon>Pseudomonadati</taxon>
        <taxon>Pseudomonadota</taxon>
        <taxon>Gammaproteobacteria</taxon>
        <taxon>Oceanospirillales</taxon>
        <taxon>Hahellaceae</taxon>
        <taxon>Allohahella</taxon>
    </lineage>
</organism>